<evidence type="ECO:0000313" key="2">
    <source>
        <dbReference type="Proteomes" id="UP001243623"/>
    </source>
</evidence>
<gene>
    <name evidence="1" type="ORF">P3F81_11420</name>
</gene>
<proteinExistence type="predicted"/>
<accession>A0A9Y2AII1</accession>
<sequence length="80" mass="9706">MQNSLLDLFTQYTDSVYLSDLRKQAQHKLSKNIINKIYLYEHSLYEWNEAVNYITGCWNIFESREEAKTYLLNFCENNRE</sequence>
<dbReference type="RefSeq" id="WP_147669653.1">
    <property type="nucleotide sequence ID" value="NZ_CP120678.1"/>
</dbReference>
<keyword evidence="2" id="KW-1185">Reference proteome</keyword>
<evidence type="ECO:0000313" key="1">
    <source>
        <dbReference type="EMBL" id="WIW70477.1"/>
    </source>
</evidence>
<dbReference type="KEGG" id="sgbi:P3F81_11420"/>
<dbReference type="Proteomes" id="UP001243623">
    <property type="component" value="Chromosome"/>
</dbReference>
<protein>
    <submittedName>
        <fullName evidence="1">Uncharacterized protein</fullName>
    </submittedName>
</protein>
<reference evidence="1" key="1">
    <citation type="submission" date="2023-03" db="EMBL/GenBank/DDBJ databases">
        <title>Selenobaculum gbiensis gen. nov. sp. nov., a new bacterium isolated from the gut microbiota of IBD patient.</title>
        <authorList>
            <person name="Yeo S."/>
            <person name="Park H."/>
            <person name="Huh C.S."/>
        </authorList>
    </citation>
    <scope>NUCLEOTIDE SEQUENCE</scope>
    <source>
        <strain evidence="1">ICN-92133</strain>
    </source>
</reference>
<organism evidence="1 2">
    <name type="scientific">Selenobaculum gibii</name>
    <dbReference type="NCBI Taxonomy" id="3054208"/>
    <lineage>
        <taxon>Bacteria</taxon>
        <taxon>Bacillati</taxon>
        <taxon>Bacillota</taxon>
        <taxon>Negativicutes</taxon>
        <taxon>Selenomonadales</taxon>
        <taxon>Selenomonadaceae</taxon>
        <taxon>Selenobaculum</taxon>
    </lineage>
</organism>
<dbReference type="EMBL" id="CP120678">
    <property type="protein sequence ID" value="WIW70477.1"/>
    <property type="molecule type" value="Genomic_DNA"/>
</dbReference>
<dbReference type="AlphaFoldDB" id="A0A9Y2AII1"/>
<name>A0A9Y2AII1_9FIRM</name>